<evidence type="ECO:0000256" key="2">
    <source>
        <dbReference type="ARBA" id="ARBA00022475"/>
    </source>
</evidence>
<accession>A0A564YZH2</accession>
<comment type="subcellular location">
    <subcellularLocation>
        <location evidence="1">Cell membrane</location>
        <topology evidence="1">Single-pass type I membrane protein</topology>
    </subcellularLocation>
</comment>
<dbReference type="EMBL" id="CABIJS010000455">
    <property type="protein sequence ID" value="VUZ52038.1"/>
    <property type="molecule type" value="Genomic_DNA"/>
</dbReference>
<evidence type="ECO:0000313" key="15">
    <source>
        <dbReference type="EMBL" id="VUZ52038.1"/>
    </source>
</evidence>
<evidence type="ECO:0000256" key="1">
    <source>
        <dbReference type="ARBA" id="ARBA00004251"/>
    </source>
</evidence>
<evidence type="ECO:0000256" key="5">
    <source>
        <dbReference type="ARBA" id="ARBA00022741"/>
    </source>
</evidence>
<dbReference type="Pfam" id="PF21114">
    <property type="entry name" value="DDR1-2_DS-like"/>
    <property type="match status" value="1"/>
</dbReference>
<dbReference type="AlphaFoldDB" id="A0A564YZH2"/>
<evidence type="ECO:0000256" key="3">
    <source>
        <dbReference type="ARBA" id="ARBA00022692"/>
    </source>
</evidence>
<feature type="domain" description="F5/8 type C" evidence="14">
    <location>
        <begin position="24"/>
        <end position="185"/>
    </location>
</feature>
<feature type="compositionally biased region" description="Polar residues" evidence="11">
    <location>
        <begin position="516"/>
        <end position="530"/>
    </location>
</feature>
<gene>
    <name evidence="15" type="ORF">WMSIL1_LOCUS10636</name>
</gene>
<dbReference type="InterPro" id="IPR000421">
    <property type="entry name" value="FA58C"/>
</dbReference>
<dbReference type="PANTHER" id="PTHR24543:SF291">
    <property type="entry name" value="SMOKE ALARM, ISOFORM D"/>
    <property type="match status" value="1"/>
</dbReference>
<keyword evidence="4 13" id="KW-0732">Signal</keyword>
<feature type="transmembrane region" description="Helical" evidence="12">
    <location>
        <begin position="474"/>
        <end position="499"/>
    </location>
</feature>
<keyword evidence="6" id="KW-0067">ATP-binding</keyword>
<evidence type="ECO:0000256" key="12">
    <source>
        <dbReference type="SAM" id="Phobius"/>
    </source>
</evidence>
<evidence type="ECO:0000313" key="16">
    <source>
        <dbReference type="Proteomes" id="UP000321570"/>
    </source>
</evidence>
<keyword evidence="16" id="KW-1185">Reference proteome</keyword>
<dbReference type="GO" id="GO:0005524">
    <property type="term" value="F:ATP binding"/>
    <property type="evidence" value="ECO:0007669"/>
    <property type="project" value="UniProtKB-KW"/>
</dbReference>
<evidence type="ECO:0000256" key="11">
    <source>
        <dbReference type="SAM" id="MobiDB-lite"/>
    </source>
</evidence>
<name>A0A564YZH2_HYMDI</name>
<dbReference type="InterPro" id="IPR048525">
    <property type="entry name" value="DDR1-2_DS-like"/>
</dbReference>
<feature type="region of interest" description="Disordered" evidence="11">
    <location>
        <begin position="405"/>
        <end position="452"/>
    </location>
</feature>
<feature type="compositionally biased region" description="Polar residues" evidence="11">
    <location>
        <begin position="883"/>
        <end position="920"/>
    </location>
</feature>
<keyword evidence="9" id="KW-1015">Disulfide bond</keyword>
<keyword evidence="8 12" id="KW-0472">Membrane</keyword>
<feature type="region of interest" description="Disordered" evidence="11">
    <location>
        <begin position="877"/>
        <end position="920"/>
    </location>
</feature>
<keyword evidence="10" id="KW-0325">Glycoprotein</keyword>
<evidence type="ECO:0000256" key="8">
    <source>
        <dbReference type="ARBA" id="ARBA00023136"/>
    </source>
</evidence>
<keyword evidence="3 12" id="KW-0812">Transmembrane</keyword>
<dbReference type="Gene3D" id="2.60.120.1190">
    <property type="match status" value="1"/>
</dbReference>
<evidence type="ECO:0000256" key="10">
    <source>
        <dbReference type="ARBA" id="ARBA00023180"/>
    </source>
</evidence>
<keyword evidence="2" id="KW-1003">Cell membrane</keyword>
<dbReference type="PROSITE" id="PS50022">
    <property type="entry name" value="FA58C_3"/>
    <property type="match status" value="1"/>
</dbReference>
<evidence type="ECO:0000256" key="6">
    <source>
        <dbReference type="ARBA" id="ARBA00022840"/>
    </source>
</evidence>
<proteinExistence type="predicted"/>
<evidence type="ECO:0000256" key="9">
    <source>
        <dbReference type="ARBA" id="ARBA00023157"/>
    </source>
</evidence>
<feature type="signal peptide" evidence="13">
    <location>
        <begin position="1"/>
        <end position="21"/>
    </location>
</feature>
<dbReference type="PANTHER" id="PTHR24543">
    <property type="entry name" value="MULTICOPPER OXIDASE-RELATED"/>
    <property type="match status" value="1"/>
</dbReference>
<evidence type="ECO:0000256" key="7">
    <source>
        <dbReference type="ARBA" id="ARBA00022989"/>
    </source>
</evidence>
<dbReference type="GO" id="GO:0005886">
    <property type="term" value="C:plasma membrane"/>
    <property type="evidence" value="ECO:0007669"/>
    <property type="project" value="UniProtKB-SubCell"/>
</dbReference>
<keyword evidence="7 12" id="KW-1133">Transmembrane helix</keyword>
<reference evidence="15 16" key="1">
    <citation type="submission" date="2019-07" db="EMBL/GenBank/DDBJ databases">
        <authorList>
            <person name="Jastrzebski P J."/>
            <person name="Paukszto L."/>
            <person name="Jastrzebski P J."/>
        </authorList>
    </citation>
    <scope>NUCLEOTIDE SEQUENCE [LARGE SCALE GENOMIC DNA]</scope>
    <source>
        <strain evidence="15 16">WMS-il1</strain>
    </source>
</reference>
<feature type="compositionally biased region" description="Polar residues" evidence="11">
    <location>
        <begin position="409"/>
        <end position="422"/>
    </location>
</feature>
<dbReference type="SUPFAM" id="SSF49785">
    <property type="entry name" value="Galactose-binding domain-like"/>
    <property type="match status" value="1"/>
</dbReference>
<feature type="compositionally biased region" description="Basic and acidic residues" evidence="11">
    <location>
        <begin position="423"/>
        <end position="432"/>
    </location>
</feature>
<dbReference type="Pfam" id="PF00754">
    <property type="entry name" value="F5_F8_type_C"/>
    <property type="match status" value="1"/>
</dbReference>
<dbReference type="Proteomes" id="UP000321570">
    <property type="component" value="Unassembled WGS sequence"/>
</dbReference>
<feature type="region of interest" description="Disordered" evidence="11">
    <location>
        <begin position="508"/>
        <end position="530"/>
    </location>
</feature>
<dbReference type="Gene3D" id="2.60.120.260">
    <property type="entry name" value="Galactose-binding domain-like"/>
    <property type="match status" value="1"/>
</dbReference>
<protein>
    <recommendedName>
        <fullName evidence="14">F5/8 type C domain-containing protein</fullName>
    </recommendedName>
</protein>
<evidence type="ECO:0000259" key="14">
    <source>
        <dbReference type="PROSITE" id="PS50022"/>
    </source>
</evidence>
<feature type="region of interest" description="Disordered" evidence="11">
    <location>
        <begin position="51"/>
        <end position="71"/>
    </location>
</feature>
<evidence type="ECO:0000256" key="4">
    <source>
        <dbReference type="ARBA" id="ARBA00022729"/>
    </source>
</evidence>
<dbReference type="SMART" id="SM00231">
    <property type="entry name" value="FA58C"/>
    <property type="match status" value="1"/>
</dbReference>
<dbReference type="InterPro" id="IPR008979">
    <property type="entry name" value="Galactose-bd-like_sf"/>
</dbReference>
<sequence length="920" mass="100683">MRVLSVLPVLLTSFIFKFALAANCDEDLLGENDLPDSAFTATSNSETVEQPIAGVSPGVDHSAKTARDMPTGGWCPSRKVSTNLTEYIQVDMKTVNVITKIAFGPRSGVAYTPSFVIRYKREENDGWRDYKMCSSNSTLIISGVESNLDLKLISLNPPIVARWVRIYPYSQKPMFVCAKFQFYGCRFSDELVEYKIPGGSDFNSNSYGSGLVNLRDVCYEGQRDPRGGVLHNGLGCLSDSRVSTSTKAFDLSPWEHDSERSEAAAVANGDCLVGWNRSRWEEARRSPSPAVDLVYRFSGLRTFQALHLYALNLPVKKIRIPRRIEASFSIDGTTFPSTSDISSDVHSYAADPLIIDLNAKSGRAVQLKLFFADEWIVLSETRFISVAGKENELAVKVAKEGSAGLPASENVNPPSSSSLVENNRNEESDHDSNYNPNLEPEEEIEVNESQNPIHDANGGPIRVIESPPYQGPTMLILILVFLCCFMLLLVGIACFSISWMKNRRKKRQQSMREDMQSASGKQFKSHSNSSGLFKWPGLTLTTGGNSNLTGASQPSFDNGMGYVTVPNNDYEYANSSLLSHPTSIPHPFLIYPGQFFAYSSVPSTQNGELTDSRPLAKRLFSSVAAKLFRSKGKARILTPTSHQYEQVVAQSSHSSPSVNPNAANPIFQSQQSAPSFPVTSLPVHTANGVIQIDLKRSNPTLIVNGHPLLQYQQTQQQYQQQQHQGTESMNRGANYFPTFSNRQPESSVVYQSVQGESDADSLAASTMSPEYASASLLGGQTGSGIPYMAGMGGWGVGDYSTTQRQLVDVSTSTQAIMQPPFYVPQSSQQQQQQQNSAAVAAAYAWTSPNGAFIQRSLSQQQFHQPFWAPQTVSQGVPMAHEVASSTHSGESSSDQFSSRLGNGSNRDPSSTIYGFTGQST</sequence>
<feature type="chain" id="PRO_5021813318" description="F5/8 type C domain-containing protein" evidence="13">
    <location>
        <begin position="22"/>
        <end position="920"/>
    </location>
</feature>
<evidence type="ECO:0000256" key="13">
    <source>
        <dbReference type="SAM" id="SignalP"/>
    </source>
</evidence>
<organism evidence="15 16">
    <name type="scientific">Hymenolepis diminuta</name>
    <name type="common">Rat tapeworm</name>
    <dbReference type="NCBI Taxonomy" id="6216"/>
    <lineage>
        <taxon>Eukaryota</taxon>
        <taxon>Metazoa</taxon>
        <taxon>Spiralia</taxon>
        <taxon>Lophotrochozoa</taxon>
        <taxon>Platyhelminthes</taxon>
        <taxon>Cestoda</taxon>
        <taxon>Eucestoda</taxon>
        <taxon>Cyclophyllidea</taxon>
        <taxon>Hymenolepididae</taxon>
        <taxon>Hymenolepis</taxon>
    </lineage>
</organism>
<keyword evidence="5" id="KW-0547">Nucleotide-binding</keyword>